<evidence type="ECO:0000256" key="3">
    <source>
        <dbReference type="ARBA" id="ARBA00023125"/>
    </source>
</evidence>
<keyword evidence="3 5" id="KW-0238">DNA-binding</keyword>
<dbReference type="InterPro" id="IPR002182">
    <property type="entry name" value="NB-ARC"/>
</dbReference>
<dbReference type="PRINTS" id="PR00364">
    <property type="entry name" value="DISEASERSIST"/>
</dbReference>
<dbReference type="InterPro" id="IPR005158">
    <property type="entry name" value="BTAD"/>
</dbReference>
<dbReference type="InterPro" id="IPR011990">
    <property type="entry name" value="TPR-like_helical_dom_sf"/>
</dbReference>
<feature type="DNA-binding region" description="OmpR/PhoB-type" evidence="5">
    <location>
        <begin position="1"/>
        <end position="91"/>
    </location>
</feature>
<evidence type="ECO:0000256" key="5">
    <source>
        <dbReference type="PROSITE-ProRule" id="PRU01091"/>
    </source>
</evidence>
<dbReference type="GO" id="GO:0003677">
    <property type="term" value="F:DNA binding"/>
    <property type="evidence" value="ECO:0007669"/>
    <property type="project" value="UniProtKB-UniRule"/>
</dbReference>
<dbReference type="PROSITE" id="PS51755">
    <property type="entry name" value="OMPR_PHOB"/>
    <property type="match status" value="1"/>
</dbReference>
<sequence length="1084" mass="115535">MLAIDVLGPLTVSVDGRPLAVSSAKLRVLLVVLAMDAGSPVPVDRLVDALWGDDDLPNNARRSVQLYVTRLRNLLPRGSISTESAGYRLRVEAERVDALRFIRRLDSAARAPDVDTERRRLAEALGWWRGDPFGDVSSARLAGLRAPLVERYLAAVERDIDLDLLDGRHGDVVPRLSELTASHPLRESLWVRLLTALDRCGRQAEALLAYDTIRRRLADELGVDPGPELQKIYAGLLGGPPPQHRSARVAVVPRQLPADIPGFTGRAGVLTALDTLIAKGADHDDRPATNAVVIASIAGMAGIGKTALAVHWAHRVAGDFEDGQLYVNLQGYAQGGSPLEPARALAALLGALGLAPGEVPTEVETAAALYRSMLAGRRTLVLLDNAGSAEQVRPLLPGSPTCAALITSRDRLSGLVATHGVRRLTLDVLTPDEGLALLEQLLGAGRIAAERASAGELVETCARLPLALRIAAANLANQPGQSIAGYLADLTADDRLSRLAVAGEPHLAVQVAFDASYQRLPPVTRRVFRLLGCVPGPDVGVPATAALAELPPETAAGLLDELMAAHLVESRGVGRFGLHDLLRRYARERVERDDGPAEAAAAVARLVGWYLRGTDAAAGRLYPDMSRLPVPASPAGPPVTFDSDAEAIAWLDVERASLVAAVRQAAEHGSRPAAWLLADALRGYFWLRRHCTDWLVTAHAGLAAATDAGDHRARAAARLSLGTAHHAMGRHPEAIRHYTAAHDLAAQAGWSDGQATSLGNLGGLHSERGDFRAAADYHARSLALARQTGRFAGEATGLLNLGVLLNAMGRQRESIEHFDRASALYRRIGSRDGEALVLCNLGFAYRELGRLDTAHRHLTRSLAVMRELGDRYGETHSARGLAVVHRDAGRHAEALEFAEAAAALATETGDRNGELKSWVTLAGVHLAADRAGPAAEWYRRALDVGREIGASITVVTAEIGLAEVDRHTGRFADAAGHAREALALAARAGLRLLEGRAHTSLAAALRALDRPDQALDHAQRALDVHRETEFRLGEAHTLHLLGSLAHDAGDPAAAVRHWQDALDLFTDIGSPDAAAVRELVDANT</sequence>
<dbReference type="Pfam" id="PF00931">
    <property type="entry name" value="NB-ARC"/>
    <property type="match status" value="1"/>
</dbReference>
<accession>A0A8J3ZC30</accession>
<evidence type="ECO:0000256" key="2">
    <source>
        <dbReference type="ARBA" id="ARBA00023015"/>
    </source>
</evidence>
<dbReference type="InterPro" id="IPR027417">
    <property type="entry name" value="P-loop_NTPase"/>
</dbReference>
<comment type="caution">
    <text evidence="7">The sequence shown here is derived from an EMBL/GenBank/DDBJ whole genome shotgun (WGS) entry which is preliminary data.</text>
</comment>
<dbReference type="Proteomes" id="UP000612585">
    <property type="component" value="Unassembled WGS sequence"/>
</dbReference>
<dbReference type="SUPFAM" id="SSF46894">
    <property type="entry name" value="C-terminal effector domain of the bipartite response regulators"/>
    <property type="match status" value="1"/>
</dbReference>
<evidence type="ECO:0000259" key="6">
    <source>
        <dbReference type="PROSITE" id="PS51755"/>
    </source>
</evidence>
<dbReference type="InterPro" id="IPR036388">
    <property type="entry name" value="WH-like_DNA-bd_sf"/>
</dbReference>
<dbReference type="PANTHER" id="PTHR35807">
    <property type="entry name" value="TRANSCRIPTIONAL REGULATOR REDD-RELATED"/>
    <property type="match status" value="1"/>
</dbReference>
<dbReference type="InterPro" id="IPR016032">
    <property type="entry name" value="Sig_transdc_resp-reg_C-effctor"/>
</dbReference>
<dbReference type="Gene3D" id="1.10.10.10">
    <property type="entry name" value="Winged helix-like DNA-binding domain superfamily/Winged helix DNA-binding domain"/>
    <property type="match status" value="1"/>
</dbReference>
<keyword evidence="8" id="KW-1185">Reference proteome</keyword>
<evidence type="ECO:0000313" key="7">
    <source>
        <dbReference type="EMBL" id="GIJ61216.1"/>
    </source>
</evidence>
<comment type="similarity">
    <text evidence="1">Belongs to the AfsR/DnrI/RedD regulatory family.</text>
</comment>
<dbReference type="GO" id="GO:0000160">
    <property type="term" value="P:phosphorelay signal transduction system"/>
    <property type="evidence" value="ECO:0007669"/>
    <property type="project" value="InterPro"/>
</dbReference>
<dbReference type="SUPFAM" id="SSF52540">
    <property type="entry name" value="P-loop containing nucleoside triphosphate hydrolases"/>
    <property type="match status" value="1"/>
</dbReference>
<dbReference type="SUPFAM" id="SSF48452">
    <property type="entry name" value="TPR-like"/>
    <property type="match status" value="3"/>
</dbReference>
<dbReference type="SMART" id="SM00862">
    <property type="entry name" value="Trans_reg_C"/>
    <property type="match status" value="1"/>
</dbReference>
<evidence type="ECO:0000313" key="8">
    <source>
        <dbReference type="Proteomes" id="UP000612585"/>
    </source>
</evidence>
<dbReference type="EMBL" id="BOPG01000064">
    <property type="protein sequence ID" value="GIJ61216.1"/>
    <property type="molecule type" value="Genomic_DNA"/>
</dbReference>
<dbReference type="Pfam" id="PF00486">
    <property type="entry name" value="Trans_reg_C"/>
    <property type="match status" value="1"/>
</dbReference>
<dbReference type="InterPro" id="IPR051677">
    <property type="entry name" value="AfsR-DnrI-RedD_regulator"/>
</dbReference>
<keyword evidence="4" id="KW-0804">Transcription</keyword>
<dbReference type="Gene3D" id="1.25.40.10">
    <property type="entry name" value="Tetratricopeptide repeat domain"/>
    <property type="match status" value="3"/>
</dbReference>
<dbReference type="PANTHER" id="PTHR35807:SF1">
    <property type="entry name" value="TRANSCRIPTIONAL REGULATOR REDD"/>
    <property type="match status" value="1"/>
</dbReference>
<evidence type="ECO:0000256" key="4">
    <source>
        <dbReference type="ARBA" id="ARBA00023163"/>
    </source>
</evidence>
<proteinExistence type="inferred from homology"/>
<dbReference type="RefSeq" id="WP_204006021.1">
    <property type="nucleotide sequence ID" value="NZ_BOPG01000064.1"/>
</dbReference>
<evidence type="ECO:0000256" key="1">
    <source>
        <dbReference type="ARBA" id="ARBA00005820"/>
    </source>
</evidence>
<dbReference type="Pfam" id="PF03704">
    <property type="entry name" value="BTAD"/>
    <property type="match status" value="1"/>
</dbReference>
<dbReference type="AlphaFoldDB" id="A0A8J3ZC30"/>
<dbReference type="CDD" id="cd15831">
    <property type="entry name" value="BTAD"/>
    <property type="match status" value="1"/>
</dbReference>
<dbReference type="GO" id="GO:0043531">
    <property type="term" value="F:ADP binding"/>
    <property type="evidence" value="ECO:0007669"/>
    <property type="project" value="InterPro"/>
</dbReference>
<organism evidence="7 8">
    <name type="scientific">Virgisporangium aurantiacum</name>
    <dbReference type="NCBI Taxonomy" id="175570"/>
    <lineage>
        <taxon>Bacteria</taxon>
        <taxon>Bacillati</taxon>
        <taxon>Actinomycetota</taxon>
        <taxon>Actinomycetes</taxon>
        <taxon>Micromonosporales</taxon>
        <taxon>Micromonosporaceae</taxon>
        <taxon>Virgisporangium</taxon>
    </lineage>
</organism>
<dbReference type="Gene3D" id="3.40.50.300">
    <property type="entry name" value="P-loop containing nucleotide triphosphate hydrolases"/>
    <property type="match status" value="1"/>
</dbReference>
<dbReference type="SMART" id="SM01043">
    <property type="entry name" value="BTAD"/>
    <property type="match status" value="1"/>
</dbReference>
<dbReference type="GO" id="GO:0006355">
    <property type="term" value="P:regulation of DNA-templated transcription"/>
    <property type="evidence" value="ECO:0007669"/>
    <property type="project" value="InterPro"/>
</dbReference>
<dbReference type="InterPro" id="IPR001867">
    <property type="entry name" value="OmpR/PhoB-type_DNA-bd"/>
</dbReference>
<gene>
    <name evidence="7" type="ORF">Vau01_087320</name>
</gene>
<dbReference type="InterPro" id="IPR019734">
    <property type="entry name" value="TPR_rpt"/>
</dbReference>
<feature type="domain" description="OmpR/PhoB-type" evidence="6">
    <location>
        <begin position="1"/>
        <end position="91"/>
    </location>
</feature>
<keyword evidence="2" id="KW-0805">Transcription regulation</keyword>
<dbReference type="SMART" id="SM00028">
    <property type="entry name" value="TPR"/>
    <property type="match status" value="9"/>
</dbReference>
<dbReference type="Pfam" id="PF13424">
    <property type="entry name" value="TPR_12"/>
    <property type="match status" value="4"/>
</dbReference>
<protein>
    <submittedName>
        <fullName evidence="7">SARP family transcriptional regulator</fullName>
    </submittedName>
</protein>
<reference evidence="7" key="1">
    <citation type="submission" date="2021-01" db="EMBL/GenBank/DDBJ databases">
        <title>Whole genome shotgun sequence of Virgisporangium aurantiacum NBRC 16421.</title>
        <authorList>
            <person name="Komaki H."/>
            <person name="Tamura T."/>
        </authorList>
    </citation>
    <scope>NUCLEOTIDE SEQUENCE</scope>
    <source>
        <strain evidence="7">NBRC 16421</strain>
    </source>
</reference>
<name>A0A8J3ZC30_9ACTN</name>